<gene>
    <name evidence="2" type="ORF">ABL78_3607</name>
</gene>
<dbReference type="AlphaFoldDB" id="A0A0N1IKX0"/>
<feature type="region of interest" description="Disordered" evidence="1">
    <location>
        <begin position="1010"/>
        <end position="1044"/>
    </location>
</feature>
<dbReference type="EMBL" id="LJSK01000093">
    <property type="protein sequence ID" value="KPI87324.1"/>
    <property type="molecule type" value="Genomic_DNA"/>
</dbReference>
<organism evidence="2 3">
    <name type="scientific">Leptomonas seymouri</name>
    <dbReference type="NCBI Taxonomy" id="5684"/>
    <lineage>
        <taxon>Eukaryota</taxon>
        <taxon>Discoba</taxon>
        <taxon>Euglenozoa</taxon>
        <taxon>Kinetoplastea</taxon>
        <taxon>Metakinetoplastina</taxon>
        <taxon>Trypanosomatida</taxon>
        <taxon>Trypanosomatidae</taxon>
        <taxon>Leishmaniinae</taxon>
        <taxon>Leptomonas</taxon>
    </lineage>
</organism>
<sequence length="1094" mass="117586">MASAAAARLQALLQGFISHNADHGVKKLVPDSCGETPSYTMALDAAEMLENLPFYAASLQPLLRSGSTAVFTKVQTGGTSGDIESAAFAPILQFLGGAVERHLRTFMQGISTGPSFMNLGSHTSKAHTLTSSESSFSSEGVLSVEAATPSFFDGGPRVNFVAWVALEVYRNLAAEAEASLRERRQVGCGADALDAAVRTDAYVQWQRALRERLLTALPLHAAKEVDVSNDSSAAVVEGHLNQNKVAAASGRLPLDAYDNADDLFTSEPHFFSSFMRKLLLPQLKPHVTGDKVGEERAGLAAEMRHWMRFPTPITSLSATSGGCHDVGIQRAAAEQGEEDHHRSSVPLPTRLHWARLVQLLLGSSIAPVLSGSAVYEANGLLRPQIPAQVAAYVASAVMVFLVPGVVSSMARWLDQMLSSSSRDCVSALDVDVEQRMHDGEGCVEAVHHVLDVCMRSVQVVPFPLCDDRDAALYADAQVAGEWLLPLSSSAAAAYATPSLSVSRRETDGKGVNGWRRAVVLPGLSIAVTRISSVACESPASEQSGTGLCTAPGATTPAGTCVASPAHALAQLLVNDAQLDAATISPCCDASHATTTTTVSALHESSLCSVEGLLLFTEWPNEVEQLERILASVNASVISGWVVFVVQASVAKATQSWVESTWGSVERPVLLLSAVGQWGLQQLTLRFDVEANTPFTDPRALRCVWRGAQKSGRAGSCGVAALLLHSHKCTRSLTKIVTDVQDVMQGAVHGNAQRRQQILYTESREQLLFVVGAVTYGEAENIVRDGANDAKQPTKYPDVQTLSQSSCVAQRPTTSMFFAETSEEEEDEEATCSSDLRTGRTSSSSNFSTHSSHTTLSSRERTRCKMMGWYSDAEVPALPYVTRSVLLGAVTRGAQRELVYCFWHWWRLLLHRLVLPHDLSIAVDAQGPWSANVAAIRYLDAYAHSGGSAEAKCTPTPEPPGAGARNLRHLHVLRVLREALWSYELIAMQHDGEGQRVDEAWAALQQSVVDGDTAGKPMPRPTTTVEGYNDNHSEHQPLLKPSSESTESWLQVQSAYVALGNCMDDLCRTVVLAAEAESEEGVSTDITDLAFLPIL</sequence>
<dbReference type="VEuPathDB" id="TriTrypDB:Lsey_0093_0200"/>
<proteinExistence type="predicted"/>
<evidence type="ECO:0000256" key="1">
    <source>
        <dbReference type="SAM" id="MobiDB-lite"/>
    </source>
</evidence>
<name>A0A0N1IKX0_LEPSE</name>
<keyword evidence="3" id="KW-1185">Reference proteome</keyword>
<reference evidence="2 3" key="1">
    <citation type="journal article" date="2015" name="PLoS Pathog.">
        <title>Leptomonas seymouri: Adaptations to the Dixenous Life Cycle Analyzed by Genome Sequencing, Transcriptome Profiling and Co-infection with Leishmania donovani.</title>
        <authorList>
            <person name="Kraeva N."/>
            <person name="Butenko A."/>
            <person name="Hlavacova J."/>
            <person name="Kostygov A."/>
            <person name="Myskova J."/>
            <person name="Grybchuk D."/>
            <person name="Lestinova T."/>
            <person name="Votypka J."/>
            <person name="Volf P."/>
            <person name="Opperdoes F."/>
            <person name="Flegontov P."/>
            <person name="Lukes J."/>
            <person name="Yurchenko V."/>
        </authorList>
    </citation>
    <scope>NUCLEOTIDE SEQUENCE [LARGE SCALE GENOMIC DNA]</scope>
    <source>
        <strain evidence="2 3">ATCC 30220</strain>
    </source>
</reference>
<feature type="region of interest" description="Disordered" evidence="1">
    <location>
        <begin position="787"/>
        <end position="806"/>
    </location>
</feature>
<dbReference type="Proteomes" id="UP000038009">
    <property type="component" value="Unassembled WGS sequence"/>
</dbReference>
<comment type="caution">
    <text evidence="2">The sequence shown here is derived from an EMBL/GenBank/DDBJ whole genome shotgun (WGS) entry which is preliminary data.</text>
</comment>
<accession>A0A0N1IKX0</accession>
<feature type="compositionally biased region" description="Low complexity" evidence="1">
    <location>
        <begin position="830"/>
        <end position="856"/>
    </location>
</feature>
<evidence type="ECO:0000313" key="3">
    <source>
        <dbReference type="Proteomes" id="UP000038009"/>
    </source>
</evidence>
<protein>
    <submittedName>
        <fullName evidence="2">Uncharacterized protein</fullName>
    </submittedName>
</protein>
<dbReference type="OMA" id="WVALEVY"/>
<feature type="region of interest" description="Disordered" evidence="1">
    <location>
        <begin position="819"/>
        <end position="858"/>
    </location>
</feature>
<feature type="compositionally biased region" description="Acidic residues" evidence="1">
    <location>
        <begin position="820"/>
        <end position="829"/>
    </location>
</feature>
<evidence type="ECO:0000313" key="2">
    <source>
        <dbReference type="EMBL" id="KPI87324.1"/>
    </source>
</evidence>
<dbReference type="OrthoDB" id="273579at2759"/>